<organism evidence="1 2">
    <name type="scientific">Babjeviella inositovora NRRL Y-12698</name>
    <dbReference type="NCBI Taxonomy" id="984486"/>
    <lineage>
        <taxon>Eukaryota</taxon>
        <taxon>Fungi</taxon>
        <taxon>Dikarya</taxon>
        <taxon>Ascomycota</taxon>
        <taxon>Saccharomycotina</taxon>
        <taxon>Pichiomycetes</taxon>
        <taxon>Serinales incertae sedis</taxon>
        <taxon>Babjeviella</taxon>
    </lineage>
</organism>
<name>A0A1E3QIZ8_9ASCO</name>
<dbReference type="GeneID" id="30147749"/>
<accession>A0A1E3QIZ8</accession>
<dbReference type="Proteomes" id="UP000094336">
    <property type="component" value="Unassembled WGS sequence"/>
</dbReference>
<reference evidence="2" key="1">
    <citation type="submission" date="2016-05" db="EMBL/GenBank/DDBJ databases">
        <title>Comparative genomics of biotechnologically important yeasts.</title>
        <authorList>
            <consortium name="DOE Joint Genome Institute"/>
            <person name="Riley R."/>
            <person name="Haridas S."/>
            <person name="Wolfe K.H."/>
            <person name="Lopes M.R."/>
            <person name="Hittinger C.T."/>
            <person name="Goker M."/>
            <person name="Salamov A."/>
            <person name="Wisecaver J."/>
            <person name="Long T.M."/>
            <person name="Aerts A.L."/>
            <person name="Barry K."/>
            <person name="Choi C."/>
            <person name="Clum A."/>
            <person name="Coughlan A.Y."/>
            <person name="Deshpande S."/>
            <person name="Douglass A.P."/>
            <person name="Hanson S.J."/>
            <person name="Klenk H.-P."/>
            <person name="Labutti K."/>
            <person name="Lapidus A."/>
            <person name="Lindquist E."/>
            <person name="Lipzen A."/>
            <person name="Meier-Kolthoff J.P."/>
            <person name="Ohm R.A."/>
            <person name="Otillar R.P."/>
            <person name="Pangilinan J."/>
            <person name="Peng Y."/>
            <person name="Rokas A."/>
            <person name="Rosa C.A."/>
            <person name="Scheuner C."/>
            <person name="Sibirny A.A."/>
            <person name="Slot J.C."/>
            <person name="Stielow J.B."/>
            <person name="Sun H."/>
            <person name="Kurtzman C.P."/>
            <person name="Blackwell M."/>
            <person name="Grigoriev I.V."/>
            <person name="Jeffries T.W."/>
        </authorList>
    </citation>
    <scope>NUCLEOTIDE SEQUENCE [LARGE SCALE GENOMIC DNA]</scope>
    <source>
        <strain evidence="2">NRRL Y-12698</strain>
    </source>
</reference>
<dbReference type="EMBL" id="KV454439">
    <property type="protein sequence ID" value="ODQ77693.1"/>
    <property type="molecule type" value="Genomic_DNA"/>
</dbReference>
<keyword evidence="2" id="KW-1185">Reference proteome</keyword>
<protein>
    <submittedName>
        <fullName evidence="1">Uncharacterized protein</fullName>
    </submittedName>
</protein>
<proteinExistence type="predicted"/>
<dbReference type="AlphaFoldDB" id="A0A1E3QIZ8"/>
<feature type="non-terminal residue" evidence="1">
    <location>
        <position position="54"/>
    </location>
</feature>
<dbReference type="RefSeq" id="XP_018983021.1">
    <property type="nucleotide sequence ID" value="XM_019129896.1"/>
</dbReference>
<evidence type="ECO:0000313" key="2">
    <source>
        <dbReference type="Proteomes" id="UP000094336"/>
    </source>
</evidence>
<sequence length="54" mass="6046">MYNEVSNCDAYGFWSCLSAYASLLCARYVVIATPIPAQILDQIGTIDTYAVWYT</sequence>
<gene>
    <name evidence="1" type="ORF">BABINDRAFT_163403</name>
</gene>
<evidence type="ECO:0000313" key="1">
    <source>
        <dbReference type="EMBL" id="ODQ77693.1"/>
    </source>
</evidence>